<evidence type="ECO:0000313" key="3">
    <source>
        <dbReference type="EMBL" id="BAY19783.1"/>
    </source>
</evidence>
<organism evidence="3 4">
    <name type="scientific">Anabaenopsis circularis NIES-21</name>
    <dbReference type="NCBI Taxonomy" id="1085406"/>
    <lineage>
        <taxon>Bacteria</taxon>
        <taxon>Bacillati</taxon>
        <taxon>Cyanobacteriota</taxon>
        <taxon>Cyanophyceae</taxon>
        <taxon>Nostocales</taxon>
        <taxon>Nodulariaceae</taxon>
        <taxon>Anabaenopsis</taxon>
    </lineage>
</organism>
<feature type="domain" description="Tc1-like transposase DDE" evidence="2">
    <location>
        <begin position="13"/>
        <end position="117"/>
    </location>
</feature>
<protein>
    <submittedName>
        <fullName evidence="3">Transposase</fullName>
    </submittedName>
</protein>
<keyword evidence="4" id="KW-1185">Reference proteome</keyword>
<dbReference type="InterPro" id="IPR038717">
    <property type="entry name" value="Tc1-like_DDE_dom"/>
</dbReference>
<name>A0A1Z4GQM5_9CYAN</name>
<evidence type="ECO:0000259" key="2">
    <source>
        <dbReference type="Pfam" id="PF13358"/>
    </source>
</evidence>
<evidence type="ECO:0000313" key="4">
    <source>
        <dbReference type="Proteomes" id="UP000218287"/>
    </source>
</evidence>
<dbReference type="OrthoDB" id="583617at2"/>
<dbReference type="EMBL" id="AP018174">
    <property type="protein sequence ID" value="BAY19783.1"/>
    <property type="molecule type" value="Genomic_DNA"/>
</dbReference>
<evidence type="ECO:0000256" key="1">
    <source>
        <dbReference type="SAM" id="Phobius"/>
    </source>
</evidence>
<dbReference type="InterPro" id="IPR036397">
    <property type="entry name" value="RNaseH_sf"/>
</dbReference>
<dbReference type="Pfam" id="PF13358">
    <property type="entry name" value="DDE_3"/>
    <property type="match status" value="1"/>
</dbReference>
<keyword evidence="1" id="KW-0812">Transmembrane</keyword>
<keyword evidence="1" id="KW-1133">Transmembrane helix</keyword>
<keyword evidence="1" id="KW-0472">Membrane</keyword>
<gene>
    <name evidence="3" type="ORF">NIES21_56530</name>
</gene>
<dbReference type="Gene3D" id="3.30.420.10">
    <property type="entry name" value="Ribonuclease H-like superfamily/Ribonuclease H"/>
    <property type="match status" value="1"/>
</dbReference>
<dbReference type="AlphaFoldDB" id="A0A1Z4GQM5"/>
<accession>A0A1Z4GQM5</accession>
<dbReference type="Proteomes" id="UP000218287">
    <property type="component" value="Chromosome"/>
</dbReference>
<sequence length="128" mass="14753">MLELAAAAGEIDLKYLDESGFCAWSEQSYSYYFRGQQKRLEQSKRRGRRLSIIGFLQSLISFVYGLVIGGVSRKSYNIQRTELEAAEAQQTGSIRVIVQDNGPIHRSKEVQQLWSKWEEMGLYTFIFT</sequence>
<feature type="transmembrane region" description="Helical" evidence="1">
    <location>
        <begin position="50"/>
        <end position="71"/>
    </location>
</feature>
<reference evidence="3 4" key="1">
    <citation type="submission" date="2017-06" db="EMBL/GenBank/DDBJ databases">
        <title>Genome sequencing of cyanobaciteial culture collection at National Institute for Environmental Studies (NIES).</title>
        <authorList>
            <person name="Hirose Y."/>
            <person name="Shimura Y."/>
            <person name="Fujisawa T."/>
            <person name="Nakamura Y."/>
            <person name="Kawachi M."/>
        </authorList>
    </citation>
    <scope>NUCLEOTIDE SEQUENCE [LARGE SCALE GENOMIC DNA]</scope>
    <source>
        <strain evidence="3 4">NIES-21</strain>
    </source>
</reference>
<proteinExistence type="predicted"/>
<dbReference type="GO" id="GO:0003676">
    <property type="term" value="F:nucleic acid binding"/>
    <property type="evidence" value="ECO:0007669"/>
    <property type="project" value="InterPro"/>
</dbReference>